<dbReference type="RefSeq" id="WP_125072354.1">
    <property type="nucleotide sequence ID" value="NZ_QWZQ01000021.1"/>
</dbReference>
<feature type="transmembrane region" description="Helical" evidence="10">
    <location>
        <begin position="61"/>
        <end position="81"/>
    </location>
</feature>
<feature type="transmembrane region" description="Helical" evidence="10">
    <location>
        <begin position="93"/>
        <end position="113"/>
    </location>
</feature>
<name>A0A3R8LJX8_9LACO</name>
<evidence type="ECO:0000256" key="7">
    <source>
        <dbReference type="ARBA" id="ARBA00035120"/>
    </source>
</evidence>
<reference evidence="11 12" key="1">
    <citation type="submission" date="2018-08" db="EMBL/GenBank/DDBJ databases">
        <title>Genome Lactobacillus garii FI11369.</title>
        <authorList>
            <person name="Diaz M."/>
            <person name="Narbad A."/>
        </authorList>
    </citation>
    <scope>NUCLEOTIDE SEQUENCE [LARGE SCALE GENOMIC DNA]</scope>
    <source>
        <strain evidence="11 12">FI11369</strain>
    </source>
</reference>
<keyword evidence="6 10" id="KW-0407">Ion channel</keyword>
<dbReference type="GO" id="GO:0062054">
    <property type="term" value="F:fluoride channel activity"/>
    <property type="evidence" value="ECO:0007669"/>
    <property type="project" value="UniProtKB-UniRule"/>
</dbReference>
<dbReference type="GO" id="GO:0046872">
    <property type="term" value="F:metal ion binding"/>
    <property type="evidence" value="ECO:0007669"/>
    <property type="project" value="UniProtKB-KW"/>
</dbReference>
<organism evidence="11 12">
    <name type="scientific">Lactiplantibacillus garii</name>
    <dbReference type="NCBI Taxonomy" id="2306423"/>
    <lineage>
        <taxon>Bacteria</taxon>
        <taxon>Bacillati</taxon>
        <taxon>Bacillota</taxon>
        <taxon>Bacilli</taxon>
        <taxon>Lactobacillales</taxon>
        <taxon>Lactobacillaceae</taxon>
        <taxon>Lactiplantibacillus</taxon>
    </lineage>
</organism>
<evidence type="ECO:0000256" key="5">
    <source>
        <dbReference type="ARBA" id="ARBA00023136"/>
    </source>
</evidence>
<protein>
    <recommendedName>
        <fullName evidence="10">Fluoride-specific ion channel FluC</fullName>
    </recommendedName>
</protein>
<accession>A0A3R8LJX8</accession>
<evidence type="ECO:0000313" key="12">
    <source>
        <dbReference type="Proteomes" id="UP000283633"/>
    </source>
</evidence>
<gene>
    <name evidence="10" type="primary">fluC</name>
    <name evidence="10" type="synonym">crcB</name>
    <name evidence="11" type="ORF">D1831_07715</name>
</gene>
<evidence type="ECO:0000256" key="9">
    <source>
        <dbReference type="ARBA" id="ARBA00049940"/>
    </source>
</evidence>
<comment type="function">
    <text evidence="9 10">Fluoride-specific ion channel. Important for reducing fluoride concentration in the cell, thus reducing its toxicity.</text>
</comment>
<keyword evidence="10" id="KW-0813">Transport</keyword>
<dbReference type="OrthoDB" id="2296621at2"/>
<dbReference type="Proteomes" id="UP000283633">
    <property type="component" value="Unassembled WGS sequence"/>
</dbReference>
<comment type="subcellular location">
    <subcellularLocation>
        <location evidence="1 10">Cell membrane</location>
        <topology evidence="1 10">Multi-pass membrane protein</topology>
    </subcellularLocation>
</comment>
<keyword evidence="10" id="KW-0406">Ion transport</keyword>
<dbReference type="InterPro" id="IPR003691">
    <property type="entry name" value="FluC"/>
</dbReference>
<dbReference type="PANTHER" id="PTHR28259">
    <property type="entry name" value="FLUORIDE EXPORT PROTEIN 1-RELATED"/>
    <property type="match status" value="1"/>
</dbReference>
<dbReference type="AlphaFoldDB" id="A0A3R8LJX8"/>
<dbReference type="GO" id="GO:0005886">
    <property type="term" value="C:plasma membrane"/>
    <property type="evidence" value="ECO:0007669"/>
    <property type="project" value="UniProtKB-SubCell"/>
</dbReference>
<feature type="transmembrane region" description="Helical" evidence="10">
    <location>
        <begin position="32"/>
        <end position="54"/>
    </location>
</feature>
<keyword evidence="12" id="KW-1185">Reference proteome</keyword>
<feature type="binding site" evidence="10">
    <location>
        <position position="75"/>
    </location>
    <ligand>
        <name>Na(+)</name>
        <dbReference type="ChEBI" id="CHEBI:29101"/>
        <note>structural</note>
    </ligand>
</feature>
<comment type="catalytic activity">
    <reaction evidence="8">
        <text>fluoride(in) = fluoride(out)</text>
        <dbReference type="Rhea" id="RHEA:76159"/>
        <dbReference type="ChEBI" id="CHEBI:17051"/>
    </reaction>
    <physiologicalReaction direction="left-to-right" evidence="8">
        <dbReference type="Rhea" id="RHEA:76160"/>
    </physiologicalReaction>
</comment>
<evidence type="ECO:0000256" key="1">
    <source>
        <dbReference type="ARBA" id="ARBA00004651"/>
    </source>
</evidence>
<comment type="caution">
    <text evidence="11">The sequence shown here is derived from an EMBL/GenBank/DDBJ whole genome shotgun (WGS) entry which is preliminary data.</text>
</comment>
<evidence type="ECO:0000313" key="11">
    <source>
        <dbReference type="EMBL" id="RRK10437.1"/>
    </source>
</evidence>
<dbReference type="HAMAP" id="MF_00454">
    <property type="entry name" value="FluC"/>
    <property type="match status" value="1"/>
</dbReference>
<keyword evidence="10" id="KW-0479">Metal-binding</keyword>
<dbReference type="GO" id="GO:0140114">
    <property type="term" value="P:cellular detoxification of fluoride"/>
    <property type="evidence" value="ECO:0007669"/>
    <property type="project" value="UniProtKB-UniRule"/>
</dbReference>
<dbReference type="EMBL" id="QWZQ01000021">
    <property type="protein sequence ID" value="RRK10437.1"/>
    <property type="molecule type" value="Genomic_DNA"/>
</dbReference>
<keyword evidence="2 10" id="KW-1003">Cell membrane</keyword>
<evidence type="ECO:0000256" key="10">
    <source>
        <dbReference type="HAMAP-Rule" id="MF_00454"/>
    </source>
</evidence>
<keyword evidence="10" id="KW-0915">Sodium</keyword>
<evidence type="ECO:0000256" key="2">
    <source>
        <dbReference type="ARBA" id="ARBA00022475"/>
    </source>
</evidence>
<dbReference type="Pfam" id="PF02537">
    <property type="entry name" value="CRCB"/>
    <property type="match status" value="1"/>
</dbReference>
<evidence type="ECO:0000256" key="6">
    <source>
        <dbReference type="ARBA" id="ARBA00023303"/>
    </source>
</evidence>
<keyword evidence="5 10" id="KW-0472">Membrane</keyword>
<proteinExistence type="inferred from homology"/>
<evidence type="ECO:0000256" key="8">
    <source>
        <dbReference type="ARBA" id="ARBA00035585"/>
    </source>
</evidence>
<keyword evidence="4 10" id="KW-1133">Transmembrane helix</keyword>
<evidence type="ECO:0000256" key="4">
    <source>
        <dbReference type="ARBA" id="ARBA00022989"/>
    </source>
</evidence>
<dbReference type="PANTHER" id="PTHR28259:SF1">
    <property type="entry name" value="FLUORIDE EXPORT PROTEIN 1-RELATED"/>
    <property type="match status" value="1"/>
</dbReference>
<sequence length="127" mass="13436">MKKILAIASFSVLGGGLRELLSLVVTWPQHFWITAIINVTGAFLLSLVTGLLPARLPVSENVVTGMSVGLVGSFTTFSTFTNEALQLLRGEHSVLGVLYVVTSLGLGLLAGLAGNLLSERWSPVEVD</sequence>
<feature type="binding site" evidence="10">
    <location>
        <position position="72"/>
    </location>
    <ligand>
        <name>Na(+)</name>
        <dbReference type="ChEBI" id="CHEBI:29101"/>
        <note>structural</note>
    </ligand>
</feature>
<comment type="similarity">
    <text evidence="7 10">Belongs to the fluoride channel Fluc/FEX (TC 1.A.43) family.</text>
</comment>
<comment type="activity regulation">
    <text evidence="10">Na(+) is not transported, but it plays an essential structural role and its presence is essential for fluoride channel function.</text>
</comment>
<keyword evidence="3 10" id="KW-0812">Transmembrane</keyword>
<evidence type="ECO:0000256" key="3">
    <source>
        <dbReference type="ARBA" id="ARBA00022692"/>
    </source>
</evidence>